<dbReference type="OrthoDB" id="122988at2"/>
<evidence type="ECO:0000313" key="3">
    <source>
        <dbReference type="EMBL" id="SEF93832.1"/>
    </source>
</evidence>
<dbReference type="Proteomes" id="UP000236728">
    <property type="component" value="Unassembled WGS sequence"/>
</dbReference>
<organism evidence="3 4">
    <name type="scientific">Bryocella elongata</name>
    <dbReference type="NCBI Taxonomy" id="863522"/>
    <lineage>
        <taxon>Bacteria</taxon>
        <taxon>Pseudomonadati</taxon>
        <taxon>Acidobacteriota</taxon>
        <taxon>Terriglobia</taxon>
        <taxon>Terriglobales</taxon>
        <taxon>Acidobacteriaceae</taxon>
        <taxon>Bryocella</taxon>
    </lineage>
</organism>
<evidence type="ECO:0000256" key="2">
    <source>
        <dbReference type="SAM" id="SignalP"/>
    </source>
</evidence>
<dbReference type="RefSeq" id="WP_103932356.1">
    <property type="nucleotide sequence ID" value="NZ_FNVA01000002.1"/>
</dbReference>
<dbReference type="AlphaFoldDB" id="A0A1H5W2V6"/>
<proteinExistence type="predicted"/>
<feature type="region of interest" description="Disordered" evidence="1">
    <location>
        <begin position="33"/>
        <end position="91"/>
    </location>
</feature>
<keyword evidence="4" id="KW-1185">Reference proteome</keyword>
<name>A0A1H5W2V6_9BACT</name>
<sequence length="207" mass="21724">MTLCFPIRSVRQAALCVALAAFAPLAIAAQHGGGGAPGGGGASGGMQQGGGQMGGQAGGAQMGGDRGMSPAMAGTPGTSMRGNGEAGAMSSIRSGPQIAIPGRFWNDTSMVRTLRLRPEQQRRMDQVFDANRSTLQTLFQNLQREEAKLSAISPKNTQDQTKVFSAIDRVAQARADLEKEKTQLADALRKEMDPEQVQQLNAISTAH</sequence>
<evidence type="ECO:0000313" key="4">
    <source>
        <dbReference type="Proteomes" id="UP000236728"/>
    </source>
</evidence>
<reference evidence="3 4" key="1">
    <citation type="submission" date="2016-10" db="EMBL/GenBank/DDBJ databases">
        <authorList>
            <person name="de Groot N.N."/>
        </authorList>
    </citation>
    <scope>NUCLEOTIDE SEQUENCE [LARGE SCALE GENOMIC DNA]</scope>
    <source>
        <strain evidence="3 4">DSM 22489</strain>
    </source>
</reference>
<evidence type="ECO:0008006" key="5">
    <source>
        <dbReference type="Google" id="ProtNLM"/>
    </source>
</evidence>
<feature type="chain" id="PRO_5009287851" description="LTXXQ motif family protein" evidence="2">
    <location>
        <begin position="29"/>
        <end position="207"/>
    </location>
</feature>
<evidence type="ECO:0000256" key="1">
    <source>
        <dbReference type="SAM" id="MobiDB-lite"/>
    </source>
</evidence>
<gene>
    <name evidence="3" type="ORF">SAMN05421819_1420</name>
</gene>
<protein>
    <recommendedName>
        <fullName evidence="5">LTXXQ motif family protein</fullName>
    </recommendedName>
</protein>
<keyword evidence="2" id="KW-0732">Signal</keyword>
<feature type="signal peptide" evidence="2">
    <location>
        <begin position="1"/>
        <end position="28"/>
    </location>
</feature>
<feature type="compositionally biased region" description="Gly residues" evidence="1">
    <location>
        <begin position="33"/>
        <end position="66"/>
    </location>
</feature>
<dbReference type="EMBL" id="FNVA01000002">
    <property type="protein sequence ID" value="SEF93832.1"/>
    <property type="molecule type" value="Genomic_DNA"/>
</dbReference>
<accession>A0A1H5W2V6</accession>
<dbReference type="Gene3D" id="1.20.120.1490">
    <property type="match status" value="1"/>
</dbReference>